<organism evidence="2 3">
    <name type="scientific">Paramecium pentaurelia</name>
    <dbReference type="NCBI Taxonomy" id="43138"/>
    <lineage>
        <taxon>Eukaryota</taxon>
        <taxon>Sar</taxon>
        <taxon>Alveolata</taxon>
        <taxon>Ciliophora</taxon>
        <taxon>Intramacronucleata</taxon>
        <taxon>Oligohymenophorea</taxon>
        <taxon>Peniculida</taxon>
        <taxon>Parameciidae</taxon>
        <taxon>Paramecium</taxon>
    </lineage>
</organism>
<comment type="caution">
    <text evidence="2">The sequence shown here is derived from an EMBL/GenBank/DDBJ whole genome shotgun (WGS) entry which is preliminary data.</text>
</comment>
<evidence type="ECO:0000313" key="3">
    <source>
        <dbReference type="Proteomes" id="UP000689195"/>
    </source>
</evidence>
<gene>
    <name evidence="2" type="ORF">PPENT_87.1.T0330016</name>
</gene>
<evidence type="ECO:0008006" key="4">
    <source>
        <dbReference type="Google" id="ProtNLM"/>
    </source>
</evidence>
<dbReference type="AlphaFoldDB" id="A0A8S1U7B0"/>
<keyword evidence="3" id="KW-1185">Reference proteome</keyword>
<feature type="transmembrane region" description="Helical" evidence="1">
    <location>
        <begin position="429"/>
        <end position="447"/>
    </location>
</feature>
<sequence>MNIILDRQTSFCYFSNSSNISQVDQFDQKYISNNICDLTNFGYYNITNNQNYTLVTAVNNQFFVLQNSKQIQIVDQFFEYLQLHNYSNLNFTDCLKSTSYNLTLSSICQNDTAQYWLSISFDSNGIVIDMNSFSIPNRFTNVSKINNIANLNFILGTYDSYYSNLYGKLYLFNSSNSSMQQLYDYNFSCQDFSVALYNLNSDINEENLVIILYIIDYLAFSQYIFIRNNSISFQEPSALMWIYNNIFGVQIQILQIINDELFMLITSIEGVGQFLVYSLKQYLFERVRYIITSIPAYGDLKPNTISIYSNGYLLQQFKKGYNYIIGVYQISKLLNNNLEEPILMLESINSTSLEYALISNLESQNPTCLTFNDGSVLYYPIYTRTLKCHYRIHKKDVQVNTQCMNEFSNGSYELTFILPDLDIPKSKSIYTLLIIITAQLIAFYILIKYRMRNIGYINTEIEI</sequence>
<keyword evidence="1" id="KW-1133">Transmembrane helix</keyword>
<dbReference type="EMBL" id="CAJJDO010000033">
    <property type="protein sequence ID" value="CAD8159219.1"/>
    <property type="molecule type" value="Genomic_DNA"/>
</dbReference>
<keyword evidence="1" id="KW-0812">Transmembrane</keyword>
<dbReference type="Proteomes" id="UP000689195">
    <property type="component" value="Unassembled WGS sequence"/>
</dbReference>
<evidence type="ECO:0000313" key="2">
    <source>
        <dbReference type="EMBL" id="CAD8159219.1"/>
    </source>
</evidence>
<proteinExistence type="predicted"/>
<name>A0A8S1U7B0_9CILI</name>
<evidence type="ECO:0000256" key="1">
    <source>
        <dbReference type="SAM" id="Phobius"/>
    </source>
</evidence>
<protein>
    <recommendedName>
        <fullName evidence="4">Transmembrane protein</fullName>
    </recommendedName>
</protein>
<reference evidence="2" key="1">
    <citation type="submission" date="2021-01" db="EMBL/GenBank/DDBJ databases">
        <authorList>
            <consortium name="Genoscope - CEA"/>
            <person name="William W."/>
        </authorList>
    </citation>
    <scope>NUCLEOTIDE SEQUENCE</scope>
</reference>
<keyword evidence="1" id="KW-0472">Membrane</keyword>
<accession>A0A8S1U7B0</accession>
<dbReference type="OrthoDB" id="10559204at2759"/>